<evidence type="ECO:0000256" key="3">
    <source>
        <dbReference type="ARBA" id="ARBA00022692"/>
    </source>
</evidence>
<dbReference type="GO" id="GO:0015035">
    <property type="term" value="F:protein-disulfide reductase activity"/>
    <property type="evidence" value="ECO:0007669"/>
    <property type="project" value="InterPro"/>
</dbReference>
<dbReference type="GO" id="GO:0006457">
    <property type="term" value="P:protein folding"/>
    <property type="evidence" value="ECO:0007669"/>
    <property type="project" value="InterPro"/>
</dbReference>
<comment type="subcellular location">
    <subcellularLocation>
        <location evidence="1">Cell membrane</location>
        <topology evidence="1">Multi-pass membrane protein</topology>
    </subcellularLocation>
</comment>
<dbReference type="GO" id="GO:0005886">
    <property type="term" value="C:plasma membrane"/>
    <property type="evidence" value="ECO:0007669"/>
    <property type="project" value="UniProtKB-SubCell"/>
</dbReference>
<feature type="transmembrane region" description="Helical" evidence="6">
    <location>
        <begin position="48"/>
        <end position="81"/>
    </location>
</feature>
<dbReference type="Pfam" id="PF02600">
    <property type="entry name" value="DsbB"/>
    <property type="match status" value="1"/>
</dbReference>
<keyword evidence="8" id="KW-1185">Reference proteome</keyword>
<dbReference type="InterPro" id="IPR050183">
    <property type="entry name" value="DsbB"/>
</dbReference>
<dbReference type="InterPro" id="IPR003752">
    <property type="entry name" value="DiS_bond_form_DsbB/BdbC"/>
</dbReference>
<dbReference type="OrthoDB" id="9808637at2"/>
<evidence type="ECO:0000256" key="2">
    <source>
        <dbReference type="ARBA" id="ARBA00022475"/>
    </source>
</evidence>
<keyword evidence="5 6" id="KW-0472">Membrane</keyword>
<dbReference type="EMBL" id="WJPO01000004">
    <property type="protein sequence ID" value="MRH20278.1"/>
    <property type="molecule type" value="Genomic_DNA"/>
</dbReference>
<keyword evidence="2" id="KW-1003">Cell membrane</keyword>
<dbReference type="InterPro" id="IPR024199">
    <property type="entry name" value="Uncharacterised_DsbB"/>
</dbReference>
<dbReference type="InterPro" id="IPR023380">
    <property type="entry name" value="DsbB-like_sf"/>
</dbReference>
<evidence type="ECO:0000256" key="4">
    <source>
        <dbReference type="ARBA" id="ARBA00022989"/>
    </source>
</evidence>
<evidence type="ECO:0000256" key="5">
    <source>
        <dbReference type="ARBA" id="ARBA00023136"/>
    </source>
</evidence>
<keyword evidence="4 6" id="KW-1133">Transmembrane helix</keyword>
<evidence type="ECO:0000256" key="6">
    <source>
        <dbReference type="SAM" id="Phobius"/>
    </source>
</evidence>
<dbReference type="PANTHER" id="PTHR36570:SF3">
    <property type="entry name" value="DISULFIDE BOND FORMATION PROTEIN B"/>
    <property type="match status" value="1"/>
</dbReference>
<comment type="caution">
    <text evidence="7">The sequence shown here is derived from an EMBL/GenBank/DDBJ whole genome shotgun (WGS) entry which is preliminary data.</text>
</comment>
<proteinExistence type="predicted"/>
<dbReference type="PIRSF" id="PIRSF033913">
    <property type="entry name" value="S-S_format_DsbB"/>
    <property type="match status" value="1"/>
</dbReference>
<dbReference type="SUPFAM" id="SSF158442">
    <property type="entry name" value="DsbB-like"/>
    <property type="match status" value="1"/>
</dbReference>
<feature type="transmembrane region" description="Helical" evidence="6">
    <location>
        <begin position="136"/>
        <end position="155"/>
    </location>
</feature>
<evidence type="ECO:0000313" key="8">
    <source>
        <dbReference type="Proteomes" id="UP000466730"/>
    </source>
</evidence>
<name>A0A844BCD5_9RHOB</name>
<accession>A0A844BCD5</accession>
<dbReference type="Gene3D" id="1.20.1550.10">
    <property type="entry name" value="DsbB-like"/>
    <property type="match status" value="1"/>
</dbReference>
<organism evidence="7 8">
    <name type="scientific">Rhodovulum strictum</name>
    <dbReference type="NCBI Taxonomy" id="58314"/>
    <lineage>
        <taxon>Bacteria</taxon>
        <taxon>Pseudomonadati</taxon>
        <taxon>Pseudomonadota</taxon>
        <taxon>Alphaproteobacteria</taxon>
        <taxon>Rhodobacterales</taxon>
        <taxon>Paracoccaceae</taxon>
        <taxon>Rhodovulum</taxon>
    </lineage>
</organism>
<reference evidence="7 8" key="1">
    <citation type="submission" date="2019-11" db="EMBL/GenBank/DDBJ databases">
        <title>Draft Whole-Genome sequence of the marine photosynthetic bacterium Rhodovulum strictum DSM 11289.</title>
        <authorList>
            <person name="Kyndt J.A."/>
            <person name="Meyer T.E."/>
        </authorList>
    </citation>
    <scope>NUCLEOTIDE SEQUENCE [LARGE SCALE GENOMIC DNA]</scope>
    <source>
        <strain evidence="7 8">DSM 11289</strain>
    </source>
</reference>
<evidence type="ECO:0000313" key="7">
    <source>
        <dbReference type="EMBL" id="MRH20278.1"/>
    </source>
</evidence>
<sequence>MLRMTRNRAIFLAAAGSLSILLAGYWFQYVVGLQPCTLCLWQRWPHMIAPLLGIAAIAVGGRMLALAGAVTMAVSAGLGVYHTGVERKWWPGPATCTGDAGGFQALTPEQMLDPTLVRPVVLCDQVQWEMFGLSMASYNAMVSLVFAGLWIWGLALSRR</sequence>
<dbReference type="AlphaFoldDB" id="A0A844BCD5"/>
<dbReference type="PANTHER" id="PTHR36570">
    <property type="entry name" value="DISULFIDE BOND FORMATION PROTEIN B"/>
    <property type="match status" value="1"/>
</dbReference>
<gene>
    <name evidence="7" type="ORF">GH815_04665</name>
</gene>
<protein>
    <submittedName>
        <fullName evidence="7">Disulfide bond formation protein B</fullName>
    </submittedName>
</protein>
<evidence type="ECO:0000256" key="1">
    <source>
        <dbReference type="ARBA" id="ARBA00004651"/>
    </source>
</evidence>
<dbReference type="RefSeq" id="WP_153747583.1">
    <property type="nucleotide sequence ID" value="NZ_BAAADI010000032.1"/>
</dbReference>
<keyword evidence="3 6" id="KW-0812">Transmembrane</keyword>
<dbReference type="Proteomes" id="UP000466730">
    <property type="component" value="Unassembled WGS sequence"/>
</dbReference>